<dbReference type="InterPro" id="IPR004254">
    <property type="entry name" value="AdipoR/HlyIII-related"/>
</dbReference>
<dbReference type="Proteomes" id="UP000249829">
    <property type="component" value="Unassembled WGS sequence"/>
</dbReference>
<organism evidence="9 10">
    <name type="scientific">Aspergillus violaceofuscus (strain CBS 115571)</name>
    <dbReference type="NCBI Taxonomy" id="1450538"/>
    <lineage>
        <taxon>Eukaryota</taxon>
        <taxon>Fungi</taxon>
        <taxon>Dikarya</taxon>
        <taxon>Ascomycota</taxon>
        <taxon>Pezizomycotina</taxon>
        <taxon>Eurotiomycetes</taxon>
        <taxon>Eurotiomycetidae</taxon>
        <taxon>Eurotiales</taxon>
        <taxon>Aspergillaceae</taxon>
        <taxon>Aspergillus</taxon>
    </lineage>
</organism>
<keyword evidence="10" id="KW-1185">Reference proteome</keyword>
<evidence type="ECO:0000256" key="7">
    <source>
        <dbReference type="SAM" id="MobiDB-lite"/>
    </source>
</evidence>
<keyword evidence="4 8" id="KW-1133">Transmembrane helix</keyword>
<feature type="transmembrane region" description="Helical" evidence="8">
    <location>
        <begin position="112"/>
        <end position="132"/>
    </location>
</feature>
<reference evidence="9 10" key="1">
    <citation type="submission" date="2018-02" db="EMBL/GenBank/DDBJ databases">
        <title>The genomes of Aspergillus section Nigri reveals drivers in fungal speciation.</title>
        <authorList>
            <consortium name="DOE Joint Genome Institute"/>
            <person name="Vesth T.C."/>
            <person name="Nybo J."/>
            <person name="Theobald S."/>
            <person name="Brandl J."/>
            <person name="Frisvad J.C."/>
            <person name="Nielsen K.F."/>
            <person name="Lyhne E.K."/>
            <person name="Kogle M.E."/>
            <person name="Kuo A."/>
            <person name="Riley R."/>
            <person name="Clum A."/>
            <person name="Nolan M."/>
            <person name="Lipzen A."/>
            <person name="Salamov A."/>
            <person name="Henrissat B."/>
            <person name="Wiebenga A."/>
            <person name="De vries R.P."/>
            <person name="Grigoriev I.V."/>
            <person name="Mortensen U.H."/>
            <person name="Andersen M.R."/>
            <person name="Baker S.E."/>
        </authorList>
    </citation>
    <scope>NUCLEOTIDE SEQUENCE [LARGE SCALE GENOMIC DNA]</scope>
    <source>
        <strain evidence="9 10">CBS 115571</strain>
    </source>
</reference>
<feature type="transmembrane region" description="Helical" evidence="8">
    <location>
        <begin position="212"/>
        <end position="231"/>
    </location>
</feature>
<comment type="subcellular location">
    <subcellularLocation>
        <location evidence="1">Membrane</location>
        <topology evidence="1">Multi-pass membrane protein</topology>
    </subcellularLocation>
</comment>
<proteinExistence type="inferred from homology"/>
<comment type="similarity">
    <text evidence="2">Belongs to the ADIPOR family.</text>
</comment>
<evidence type="ECO:0000313" key="10">
    <source>
        <dbReference type="Proteomes" id="UP000249829"/>
    </source>
</evidence>
<feature type="binding site" evidence="6">
    <location>
        <position position="281"/>
    </location>
    <ligand>
        <name>Zn(2+)</name>
        <dbReference type="ChEBI" id="CHEBI:29105"/>
    </ligand>
</feature>
<evidence type="ECO:0000256" key="6">
    <source>
        <dbReference type="PIRSR" id="PIRSR604254-1"/>
    </source>
</evidence>
<dbReference type="GO" id="GO:0046872">
    <property type="term" value="F:metal ion binding"/>
    <property type="evidence" value="ECO:0007669"/>
    <property type="project" value="UniProtKB-KW"/>
</dbReference>
<keyword evidence="5 8" id="KW-0472">Membrane</keyword>
<dbReference type="PANTHER" id="PTHR20855">
    <property type="entry name" value="ADIPOR/PROGESTIN RECEPTOR-RELATED"/>
    <property type="match status" value="1"/>
</dbReference>
<accession>A0A2V5H1D8</accession>
<feature type="binding site" evidence="6">
    <location>
        <position position="98"/>
    </location>
    <ligand>
        <name>Zn(2+)</name>
        <dbReference type="ChEBI" id="CHEBI:29105"/>
    </ligand>
</feature>
<keyword evidence="3 8" id="KW-0812">Transmembrane</keyword>
<feature type="compositionally biased region" description="Low complexity" evidence="7">
    <location>
        <begin position="13"/>
        <end position="23"/>
    </location>
</feature>
<dbReference type="AlphaFoldDB" id="A0A2V5H1D8"/>
<evidence type="ECO:0000256" key="1">
    <source>
        <dbReference type="ARBA" id="ARBA00004141"/>
    </source>
</evidence>
<feature type="transmembrane region" description="Helical" evidence="8">
    <location>
        <begin position="144"/>
        <end position="161"/>
    </location>
</feature>
<dbReference type="OMA" id="YHANNGH"/>
<evidence type="ECO:0000256" key="8">
    <source>
        <dbReference type="SAM" id="Phobius"/>
    </source>
</evidence>
<evidence type="ECO:0000256" key="5">
    <source>
        <dbReference type="ARBA" id="ARBA00023136"/>
    </source>
</evidence>
<keyword evidence="6" id="KW-0479">Metal-binding</keyword>
<evidence type="ECO:0000313" key="9">
    <source>
        <dbReference type="EMBL" id="PYI15434.1"/>
    </source>
</evidence>
<feature type="compositionally biased region" description="Polar residues" evidence="7">
    <location>
        <begin position="24"/>
        <end position="37"/>
    </location>
</feature>
<name>A0A2V5H1D8_ASPV1</name>
<feature type="binding site" evidence="6">
    <location>
        <position position="285"/>
    </location>
    <ligand>
        <name>Zn(2+)</name>
        <dbReference type="ChEBI" id="CHEBI:29105"/>
    </ligand>
</feature>
<feature type="region of interest" description="Disordered" evidence="7">
    <location>
        <begin position="1"/>
        <end position="37"/>
    </location>
</feature>
<evidence type="ECO:0000256" key="2">
    <source>
        <dbReference type="ARBA" id="ARBA00007018"/>
    </source>
</evidence>
<evidence type="ECO:0000256" key="3">
    <source>
        <dbReference type="ARBA" id="ARBA00022692"/>
    </source>
</evidence>
<sequence length="310" mass="33817">MQSHLHHRHHEPTTTTTTTTTKTLPSQKPTPQETPYTLPHQTTWLNLATYTTLHHETFNIYTHLLPALCFPALAVFSRLPRLHILSSTACLLLSAAYHANNGHSAYALKADYCGILGLLVSNFVTGLHYAFGPIEGEGRRWRDVYLAVTILLTLPSLGLHLHPAASSAPIPTTTTTTTTTTTECAGGSGTTIGSSSIVKSAARSDPHRTLRVTALIFTGLSALVPITHLYLLHDARYLLAVGVGWYTLEGLALILGAVVYLNKIPERWYPHSKVFMLWSSHAFWHVLVLVGMVAHTMGLACAMGLEAGRD</sequence>
<dbReference type="PANTHER" id="PTHR20855:SF52">
    <property type="entry name" value="ADIPONECTIN RECEPTOR PROTEIN"/>
    <property type="match status" value="1"/>
</dbReference>
<feature type="transmembrane region" description="Helical" evidence="8">
    <location>
        <begin position="237"/>
        <end position="261"/>
    </location>
</feature>
<keyword evidence="6" id="KW-0862">Zinc</keyword>
<feature type="transmembrane region" description="Helical" evidence="8">
    <location>
        <begin position="82"/>
        <end position="100"/>
    </location>
</feature>
<gene>
    <name evidence="9" type="ORF">BO99DRAFT_436373</name>
</gene>
<evidence type="ECO:0000256" key="4">
    <source>
        <dbReference type="ARBA" id="ARBA00022989"/>
    </source>
</evidence>
<dbReference type="EMBL" id="KZ825186">
    <property type="protein sequence ID" value="PYI15434.1"/>
    <property type="molecule type" value="Genomic_DNA"/>
</dbReference>
<dbReference type="GO" id="GO:0038023">
    <property type="term" value="F:signaling receptor activity"/>
    <property type="evidence" value="ECO:0007669"/>
    <property type="project" value="TreeGrafter"/>
</dbReference>
<dbReference type="STRING" id="1450538.A0A2V5H1D8"/>
<protein>
    <submittedName>
        <fullName evidence="9">Uncharacterized protein</fullName>
    </submittedName>
</protein>
<dbReference type="GO" id="GO:0016020">
    <property type="term" value="C:membrane"/>
    <property type="evidence" value="ECO:0007669"/>
    <property type="project" value="UniProtKB-SubCell"/>
</dbReference>
<dbReference type="Pfam" id="PF03006">
    <property type="entry name" value="HlyIII"/>
    <property type="match status" value="1"/>
</dbReference>
<feature type="transmembrane region" description="Helical" evidence="8">
    <location>
        <begin position="282"/>
        <end position="305"/>
    </location>
</feature>
<feature type="compositionally biased region" description="Basic residues" evidence="7">
    <location>
        <begin position="1"/>
        <end position="10"/>
    </location>
</feature>